<dbReference type="EMBL" id="BRXX01000077">
    <property type="protein sequence ID" value="GMH87985.1"/>
    <property type="molecule type" value="Genomic_DNA"/>
</dbReference>
<feature type="domain" description="Sfi1 spindle body" evidence="3">
    <location>
        <begin position="157"/>
        <end position="277"/>
    </location>
</feature>
<keyword evidence="1" id="KW-0175">Coiled coil</keyword>
<evidence type="ECO:0000313" key="5">
    <source>
        <dbReference type="Proteomes" id="UP001165160"/>
    </source>
</evidence>
<accession>A0A9W7BKQ9</accession>
<evidence type="ECO:0000256" key="2">
    <source>
        <dbReference type="SAM" id="MobiDB-lite"/>
    </source>
</evidence>
<feature type="compositionally biased region" description="Polar residues" evidence="2">
    <location>
        <begin position="512"/>
        <end position="523"/>
    </location>
</feature>
<evidence type="ECO:0000256" key="1">
    <source>
        <dbReference type="SAM" id="Coils"/>
    </source>
</evidence>
<name>A0A9W7BKQ9_9STRA</name>
<dbReference type="Proteomes" id="UP001165160">
    <property type="component" value="Unassembled WGS sequence"/>
</dbReference>
<evidence type="ECO:0000313" key="4">
    <source>
        <dbReference type="EMBL" id="GMH87985.1"/>
    </source>
</evidence>
<proteinExistence type="predicted"/>
<keyword evidence="5" id="KW-1185">Reference proteome</keyword>
<comment type="caution">
    <text evidence="4">The sequence shown here is derived from an EMBL/GenBank/DDBJ whole genome shotgun (WGS) entry which is preliminary data.</text>
</comment>
<dbReference type="AlphaFoldDB" id="A0A9W7BKQ9"/>
<feature type="coiled-coil region" evidence="1">
    <location>
        <begin position="169"/>
        <end position="204"/>
    </location>
</feature>
<reference evidence="5" key="1">
    <citation type="journal article" date="2023" name="Commun. Biol.">
        <title>Genome analysis of Parmales, the sister group of diatoms, reveals the evolutionary specialization of diatoms from phago-mixotrophs to photoautotrophs.</title>
        <authorList>
            <person name="Ban H."/>
            <person name="Sato S."/>
            <person name="Yoshikawa S."/>
            <person name="Yamada K."/>
            <person name="Nakamura Y."/>
            <person name="Ichinomiya M."/>
            <person name="Sato N."/>
            <person name="Blanc-Mathieu R."/>
            <person name="Endo H."/>
            <person name="Kuwata A."/>
            <person name="Ogata H."/>
        </authorList>
    </citation>
    <scope>NUCLEOTIDE SEQUENCE [LARGE SCALE GENOMIC DNA]</scope>
    <source>
        <strain evidence="5">NIES 3699</strain>
    </source>
</reference>
<dbReference type="InterPro" id="IPR013665">
    <property type="entry name" value="Sfi1_dom"/>
</dbReference>
<organism evidence="4 5">
    <name type="scientific">Triparma verrucosa</name>
    <dbReference type="NCBI Taxonomy" id="1606542"/>
    <lineage>
        <taxon>Eukaryota</taxon>
        <taxon>Sar</taxon>
        <taxon>Stramenopiles</taxon>
        <taxon>Ochrophyta</taxon>
        <taxon>Bolidophyceae</taxon>
        <taxon>Parmales</taxon>
        <taxon>Triparmaceae</taxon>
        <taxon>Triparma</taxon>
    </lineage>
</organism>
<dbReference type="Pfam" id="PF08457">
    <property type="entry name" value="Sfi1"/>
    <property type="match status" value="1"/>
</dbReference>
<feature type="region of interest" description="Disordered" evidence="2">
    <location>
        <begin position="496"/>
        <end position="523"/>
    </location>
</feature>
<gene>
    <name evidence="4" type="ORF">TrVE_jg2376</name>
</gene>
<evidence type="ECO:0000259" key="3">
    <source>
        <dbReference type="Pfam" id="PF08457"/>
    </source>
</evidence>
<protein>
    <recommendedName>
        <fullName evidence="3">Sfi1 spindle body domain-containing protein</fullName>
    </recommendedName>
</protein>
<sequence>MYAQSSHSHANKVLSSLVLKYRVSKNVDRRKIKKAIMFNEGVVKLKAWCGWVQWCSWVIEEKEDGRRNLKRAFEEWDCWKEGRITERERREKGEMHWRRKKTSEAMRKWRTRAKILGEGRGEDMKRTDRAERFRSTNLLKRGFDRIYDHMEERNSWKERINLAVEISRVNTLKKSLRSLRERVASHKKEEKRRLLKERELVEETFEAWRDWSKASQARHDLVRANASRLRKARAVKLWRERFEDVERRRAEFEIFLEARVVRAAFGKWLEQADYASIVNEDILEGGFNTLRDNVRFKARSRILNKRAISFLIFNTYSKAWFGLKCEWMRGRDRRLGEVERCVNERLEGVRKASFDVYRSGEEKEATVDKEEAKIQDFAVRKGAKIDTSKYDLPSFEPSELKPVRTLQEIVKDVPEWIVDELGKRDSKPELGGYEKPSGYVVGVDGNLLDRVRNLGVVVVENAVEQVVEQVVENVEDIQIPDMLESAEGGVNLTGTTGSNTTRSNAENWADDSCQSPPRIQKSSMEPVVEPVMSPLSHHDQGYGHDFNFMRYEEIGRLEKAMEKLRREKQNLKGEEKKVWKAKYRQMVEQAQRIVEEIKIGVE</sequence>